<evidence type="ECO:0000313" key="7">
    <source>
        <dbReference type="EMBL" id="MXU65909.1"/>
    </source>
</evidence>
<evidence type="ECO:0000256" key="2">
    <source>
        <dbReference type="ARBA" id="ARBA00022490"/>
    </source>
</evidence>
<dbReference type="SMART" id="SM00988">
    <property type="entry name" value="UreE_N"/>
    <property type="match status" value="1"/>
</dbReference>
<keyword evidence="2 5" id="KW-0963">Cytoplasm</keyword>
<gene>
    <name evidence="5" type="primary">ureE</name>
    <name evidence="7" type="ORF">GSH16_10640</name>
</gene>
<protein>
    <recommendedName>
        <fullName evidence="5">Urease accessory protein UreE</fullName>
    </recommendedName>
</protein>
<dbReference type="Pfam" id="PF05194">
    <property type="entry name" value="UreE_C"/>
    <property type="match status" value="1"/>
</dbReference>
<dbReference type="GO" id="GO:0005737">
    <property type="term" value="C:cytoplasm"/>
    <property type="evidence" value="ECO:0007669"/>
    <property type="project" value="UniProtKB-SubCell"/>
</dbReference>
<dbReference type="SUPFAM" id="SSF69287">
    <property type="entry name" value="Urease metallochaperone UreE, N-terminal domain"/>
    <property type="match status" value="1"/>
</dbReference>
<dbReference type="GO" id="GO:0019627">
    <property type="term" value="P:urea metabolic process"/>
    <property type="evidence" value="ECO:0007669"/>
    <property type="project" value="InterPro"/>
</dbReference>
<dbReference type="InterPro" id="IPR012406">
    <property type="entry name" value="UreE"/>
</dbReference>
<dbReference type="GO" id="GO:0016151">
    <property type="term" value="F:nickel cation binding"/>
    <property type="evidence" value="ECO:0007669"/>
    <property type="project" value="UniProtKB-UniRule"/>
</dbReference>
<keyword evidence="4 5" id="KW-0143">Chaperone</keyword>
<dbReference type="Gene3D" id="2.60.260.20">
    <property type="entry name" value="Urease metallochaperone UreE, N-terminal domain"/>
    <property type="match status" value="1"/>
</dbReference>
<dbReference type="GO" id="GO:0006457">
    <property type="term" value="P:protein folding"/>
    <property type="evidence" value="ECO:0007669"/>
    <property type="project" value="InterPro"/>
</dbReference>
<dbReference type="RefSeq" id="WP_160854809.1">
    <property type="nucleotide sequence ID" value="NZ_WUWG01000003.1"/>
</dbReference>
<dbReference type="SUPFAM" id="SSF69737">
    <property type="entry name" value="Urease metallochaperone UreE, C-terminal domain"/>
    <property type="match status" value="1"/>
</dbReference>
<reference evidence="7 8" key="1">
    <citation type="submission" date="2019-12" db="EMBL/GenBank/DDBJ databases">
        <title>Strain KN286 was isolated from seawater, which was collected from Caroline Seamount in the tropical western Pacific.</title>
        <authorList>
            <person name="Wang Q."/>
        </authorList>
    </citation>
    <scope>NUCLEOTIDE SEQUENCE [LARGE SCALE GENOMIC DNA]</scope>
    <source>
        <strain evidence="7 8">KN286</strain>
    </source>
</reference>
<dbReference type="EMBL" id="WUWG01000003">
    <property type="protein sequence ID" value="MXU65909.1"/>
    <property type="molecule type" value="Genomic_DNA"/>
</dbReference>
<comment type="subcellular location">
    <subcellularLocation>
        <location evidence="1 5">Cytoplasm</location>
    </subcellularLocation>
</comment>
<evidence type="ECO:0000259" key="6">
    <source>
        <dbReference type="SMART" id="SM00988"/>
    </source>
</evidence>
<dbReference type="InterPro" id="IPR036118">
    <property type="entry name" value="UreE_N_sf"/>
</dbReference>
<dbReference type="PIRSF" id="PIRSF036402">
    <property type="entry name" value="Ureas_acces_UreE"/>
    <property type="match status" value="1"/>
</dbReference>
<dbReference type="CDD" id="cd00571">
    <property type="entry name" value="UreE"/>
    <property type="match status" value="1"/>
</dbReference>
<feature type="domain" description="UreE urease accessory N-terminal" evidence="6">
    <location>
        <begin position="13"/>
        <end position="75"/>
    </location>
</feature>
<comment type="similarity">
    <text evidence="5">Belongs to the UreE family.</text>
</comment>
<dbReference type="Proteomes" id="UP000436016">
    <property type="component" value="Unassembled WGS sequence"/>
</dbReference>
<organism evidence="7 8">
    <name type="scientific">Oceanomicrobium pacificus</name>
    <dbReference type="NCBI Taxonomy" id="2692916"/>
    <lineage>
        <taxon>Bacteria</taxon>
        <taxon>Pseudomonadati</taxon>
        <taxon>Pseudomonadota</taxon>
        <taxon>Alphaproteobacteria</taxon>
        <taxon>Rhodobacterales</taxon>
        <taxon>Paracoccaceae</taxon>
        <taxon>Oceanomicrobium</taxon>
    </lineage>
</organism>
<accession>A0A6B0TT11</accession>
<proteinExistence type="inferred from homology"/>
<name>A0A6B0TT11_9RHOB</name>
<evidence type="ECO:0000256" key="3">
    <source>
        <dbReference type="ARBA" id="ARBA00022596"/>
    </source>
</evidence>
<dbReference type="InterPro" id="IPR007864">
    <property type="entry name" value="UreE_C_dom"/>
</dbReference>
<keyword evidence="3 5" id="KW-0533">Nickel</keyword>
<dbReference type="GO" id="GO:0051082">
    <property type="term" value="F:unfolded protein binding"/>
    <property type="evidence" value="ECO:0007669"/>
    <property type="project" value="UniProtKB-UniRule"/>
</dbReference>
<sequence length="159" mass="17804">MTDRPDAEPTLPRVVEILDHGHGTPDDIVRLAYDDRTRRRVVLTGEGGLRCLLDQPEVTWLQDGNVLVLDTGQRMQVTAEAEPLMRAECEAGLHLVRCAWHVGNRHLPCEIHETSLLLRWDHVIAEMLEQLGARVTRLDAPFNPEGGAYGTGRTHGHSH</sequence>
<comment type="caution">
    <text evidence="7">The sequence shown here is derived from an EMBL/GenBank/DDBJ whole genome shotgun (WGS) entry which is preliminary data.</text>
</comment>
<dbReference type="InterPro" id="IPR004029">
    <property type="entry name" value="UreE_N"/>
</dbReference>
<evidence type="ECO:0000313" key="8">
    <source>
        <dbReference type="Proteomes" id="UP000436016"/>
    </source>
</evidence>
<comment type="function">
    <text evidence="5">Involved in urease metallocenter assembly. Binds nickel. Probably functions as a nickel donor during metallocenter assembly.</text>
</comment>
<keyword evidence="8" id="KW-1185">Reference proteome</keyword>
<evidence type="ECO:0000256" key="1">
    <source>
        <dbReference type="ARBA" id="ARBA00004496"/>
    </source>
</evidence>
<evidence type="ECO:0000256" key="4">
    <source>
        <dbReference type="ARBA" id="ARBA00023186"/>
    </source>
</evidence>
<dbReference type="AlphaFoldDB" id="A0A6B0TT11"/>
<evidence type="ECO:0000256" key="5">
    <source>
        <dbReference type="HAMAP-Rule" id="MF_00822"/>
    </source>
</evidence>
<dbReference type="Gene3D" id="3.30.70.790">
    <property type="entry name" value="UreE, C-terminal domain"/>
    <property type="match status" value="1"/>
</dbReference>
<dbReference type="HAMAP" id="MF_00822">
    <property type="entry name" value="UreE"/>
    <property type="match status" value="1"/>
</dbReference>
<dbReference type="Pfam" id="PF02814">
    <property type="entry name" value="UreE_N"/>
    <property type="match status" value="1"/>
</dbReference>
<dbReference type="GO" id="GO:0065003">
    <property type="term" value="P:protein-containing complex assembly"/>
    <property type="evidence" value="ECO:0007669"/>
    <property type="project" value="InterPro"/>
</dbReference>